<evidence type="ECO:0000313" key="3">
    <source>
        <dbReference type="EMBL" id="KST64743.1"/>
    </source>
</evidence>
<gene>
    <name evidence="2" type="ORF">BC008_40265</name>
    <name evidence="3" type="ORF">BC008_41240</name>
</gene>
<name>A0A0V7ZK79_9CYAN</name>
<sequence length="1149" mass="131008">MRAKPKADFWTGNDRICWLCFLMEEFIGAKSLKCAPVIMSGMASVFNSPTLERARQAIFNLRQMSLDYVTESSVKYAVALYNDHHYQKNTQGTYEIDDQTLQFRRIDFLEDSKITKAREILAAPMDYKFHGRTVANSQKQMAIALGDRVTSTRLPISPITVPLASRRTHDINRQPRGNISIPLEELHQIAEDMDRRDREYPERRTGNWAKRLRNFEILLPQADKGLRVENATIELSGIKHLIGLPGAGKTTLLMLSAVWFGRNGYKVMLVFPSIEVSRQYMTDLEFHGIKVGMLAGQSPTTRRKHADRIAETIAASGEQGGFAYTLEGADSFAFNCLLPAFSTTETSLWGYGNAPCSKILQSSSQGEMREYLCPLWTMCGRNKAPRDLIDADIWVGHIISMDTNVPYQAIDEEIRYFELIARTFDLVIFDEADMVQSNLDTYGVAKLNLSGADDSLHRTILEQVHNPLARNKTYLLADRTVELYSRNMAEFGNHNTSLVSLLLNMRNLQDRRRRLSLRYEGQLLTVSRIITELLDGFEKDRASQRDLLSDAQVRQGFTKTHALTDFWSTAAYNAFYDRTGTETIKKQFKEDLCSRTLGITSENSDKLTQQWEVLIKLLRRYLGENLVKKRDDIVEEITELFIGICFPDRDAPYLTSDVIPLLVAITFVILGYQRTVPETRTMVALGLIKEPILNPPLSDQLRRFTPENIIGSLSGVKYSFSNARTNHSNSSNVTLSYITFVGAPRMLMHRFDRLLEADSREDAPAVLMTSATSYLEPSPAYHIDVYPNYLLKPKPREKRDDSESKYYFQYFKEDKTNKPLRYSGAGDLRDHNLKAMVKELVKNGDNCEVRKSIRNFDVKNGIERKAAFVVNSYRQVREIKEFLDRYHPEIGRRTKAIVSYLKEGEKPSDYVTTSQCEALGDDKNCDLIIFPMLAIGRGVNIVFTKGPRKRDAAIGSIYFLTRPHPTTDDTGLLSSLAGHATQEFDSRIFSQEEGLTEIYQTWKSARSSIYRDVRRLLQEPLMASRLGEELFTPFTANQMVAILQTIGRGMRNSCPVAVYFVDAAWAPQSAKDKTDSPRDSMLVQMRVILEECMNHPDAVIREIYKELYGAFLEPLKQIKNVIYSKNSCKLGGSVYEDDDFEDYDSLYDM</sequence>
<reference evidence="3 4" key="1">
    <citation type="journal article" date="2015" name="Genome Announc.">
        <title>Draft Genome of the Euendolithic (true boring) Cyanobacterium Mastigocoleus testarum strain BC008.</title>
        <authorList>
            <person name="Guida B.S."/>
            <person name="Garcia-Pichel F."/>
        </authorList>
    </citation>
    <scope>NUCLEOTIDE SEQUENCE [LARGE SCALE GENOMIC DNA]</scope>
    <source>
        <strain evidence="3 4">BC008</strain>
    </source>
</reference>
<organism evidence="3 4">
    <name type="scientific">Mastigocoleus testarum BC008</name>
    <dbReference type="NCBI Taxonomy" id="371196"/>
    <lineage>
        <taxon>Bacteria</taxon>
        <taxon>Bacillati</taxon>
        <taxon>Cyanobacteriota</taxon>
        <taxon>Cyanophyceae</taxon>
        <taxon>Nostocales</taxon>
        <taxon>Hapalosiphonaceae</taxon>
        <taxon>Mastigocoleus</taxon>
    </lineage>
</organism>
<dbReference type="EMBL" id="LMTZ01000129">
    <property type="protein sequence ID" value="KST64033.1"/>
    <property type="molecule type" value="Genomic_DNA"/>
</dbReference>
<feature type="domain" description="pPIWI-RE three-gene island" evidence="1">
    <location>
        <begin position="6"/>
        <end position="171"/>
    </location>
</feature>
<dbReference type="EMBL" id="LMTZ01000118">
    <property type="protein sequence ID" value="KST64743.1"/>
    <property type="molecule type" value="Genomic_DNA"/>
</dbReference>
<proteinExistence type="predicted"/>
<accession>A0A0V7ZK79</accession>
<dbReference type="InterPro" id="IPR027417">
    <property type="entry name" value="P-loop_NTPase"/>
</dbReference>
<dbReference type="AlphaFoldDB" id="A0A0V7ZK79"/>
<dbReference type="RefSeq" id="WP_027844735.1">
    <property type="nucleotide sequence ID" value="NZ_LMTZ01000118.1"/>
</dbReference>
<dbReference type="InterPro" id="IPR055254">
    <property type="entry name" value="pPIWI_RE_Z"/>
</dbReference>
<evidence type="ECO:0000313" key="2">
    <source>
        <dbReference type="EMBL" id="KST64033.1"/>
    </source>
</evidence>
<evidence type="ECO:0000313" key="4">
    <source>
        <dbReference type="Proteomes" id="UP000053372"/>
    </source>
</evidence>
<dbReference type="SUPFAM" id="SSF52540">
    <property type="entry name" value="P-loop containing nucleoside triphosphate hydrolases"/>
    <property type="match status" value="2"/>
</dbReference>
<dbReference type="Pfam" id="PF18155">
    <property type="entry name" value="pPIWI_RE_Z"/>
    <property type="match status" value="1"/>
</dbReference>
<comment type="caution">
    <text evidence="3">The sequence shown here is derived from an EMBL/GenBank/DDBJ whole genome shotgun (WGS) entry which is preliminary data.</text>
</comment>
<protein>
    <recommendedName>
        <fullName evidence="1">pPIWI-RE three-gene island domain-containing protein</fullName>
    </recommendedName>
</protein>
<dbReference type="Proteomes" id="UP000053372">
    <property type="component" value="Unassembled WGS sequence"/>
</dbReference>
<keyword evidence="4" id="KW-1185">Reference proteome</keyword>
<dbReference type="OrthoDB" id="973800at2"/>
<evidence type="ECO:0000259" key="1">
    <source>
        <dbReference type="Pfam" id="PF18155"/>
    </source>
</evidence>